<accession>A0A7S2Y428</accession>
<dbReference type="GO" id="GO:0006487">
    <property type="term" value="P:protein N-linked glycosylation"/>
    <property type="evidence" value="ECO:0007669"/>
    <property type="project" value="TreeGrafter"/>
</dbReference>
<proteinExistence type="predicted"/>
<reference evidence="1" key="1">
    <citation type="submission" date="2021-01" db="EMBL/GenBank/DDBJ databases">
        <authorList>
            <person name="Corre E."/>
            <person name="Pelletier E."/>
            <person name="Niang G."/>
            <person name="Scheremetjew M."/>
            <person name="Finn R."/>
            <person name="Kale V."/>
            <person name="Holt S."/>
            <person name="Cochrane G."/>
            <person name="Meng A."/>
            <person name="Brown T."/>
            <person name="Cohen L."/>
        </authorList>
    </citation>
    <scope>NUCLEOTIDE SEQUENCE</scope>
    <source>
        <strain evidence="1">CCMP125</strain>
    </source>
</reference>
<name>A0A7S2Y428_9STRA</name>
<dbReference type="AlphaFoldDB" id="A0A7S2Y428"/>
<organism evidence="1">
    <name type="scientific">Entomoneis paludosa</name>
    <dbReference type="NCBI Taxonomy" id="265537"/>
    <lineage>
        <taxon>Eukaryota</taxon>
        <taxon>Sar</taxon>
        <taxon>Stramenopiles</taxon>
        <taxon>Ochrophyta</taxon>
        <taxon>Bacillariophyta</taxon>
        <taxon>Bacillariophyceae</taxon>
        <taxon>Bacillariophycidae</taxon>
        <taxon>Entomoneidaceae</taxon>
        <taxon>Entomoneis</taxon>
    </lineage>
</organism>
<dbReference type="PANTHER" id="PTHR13132:SF29">
    <property type="entry name" value="ALPHA-(1,6)-FUCOSYLTRANSFERASE"/>
    <property type="match status" value="1"/>
</dbReference>
<gene>
    <name evidence="1" type="ORF">APAL1065_LOCUS4457</name>
</gene>
<protein>
    <submittedName>
        <fullName evidence="1">Uncharacterized protein</fullName>
    </submittedName>
</protein>
<dbReference type="Gene3D" id="3.40.50.11350">
    <property type="match status" value="1"/>
</dbReference>
<dbReference type="GO" id="GO:0046921">
    <property type="term" value="F:alpha-(1-&gt;6)-fucosyltransferase activity"/>
    <property type="evidence" value="ECO:0007669"/>
    <property type="project" value="TreeGrafter"/>
</dbReference>
<sequence length="334" mass="39344">MYFEDLHQRQVFVLDESYAKSYRRSRNVGLPGFFDFHFPVIHNSKEYNRIFREFQTNGLGHLANEDLWVKNMWNRTTSVDYPILRIRQFKDPRYFQETRKKAMQHYELSNSNGKDLTTFERLSRRICDNVAFHKDMLQDVQEQLQQSSIPDFANSRQANDQAANVSSLSSLGTTVAFHVRRGDKVYGKRLESKLFLEDLYVKKLVRSVPSDLDLTSIQHCYVATDEYNVTLGLEQSLQKHNISCQLHYLVPQHRNKDNLSDRQSLEDTKSFFTELYLLTRATYFVGTFNSNVGAFVAPFRACHWKGEDRGTAANRFHHYYASYGVDKDHWFIRR</sequence>
<dbReference type="EMBL" id="HBHT01006676">
    <property type="protein sequence ID" value="CAD9949038.1"/>
    <property type="molecule type" value="Transcribed_RNA"/>
</dbReference>
<evidence type="ECO:0000313" key="1">
    <source>
        <dbReference type="EMBL" id="CAD9949038.1"/>
    </source>
</evidence>
<dbReference type="PANTHER" id="PTHR13132">
    <property type="entry name" value="ALPHA- 1,6 -FUCOSYLTRANSFERASE"/>
    <property type="match status" value="1"/>
</dbReference>